<evidence type="ECO:0000256" key="13">
    <source>
        <dbReference type="SAM" id="MobiDB-lite"/>
    </source>
</evidence>
<feature type="transmembrane region" description="Helical" evidence="14">
    <location>
        <begin position="98"/>
        <end position="119"/>
    </location>
</feature>
<dbReference type="SMART" id="SM01381">
    <property type="entry name" value="7TM_GPCR_Srsx"/>
    <property type="match status" value="1"/>
</dbReference>
<dbReference type="Pfam" id="PF00001">
    <property type="entry name" value="7tm_1"/>
    <property type="match status" value="1"/>
</dbReference>
<dbReference type="EMBL" id="VCGU01000010">
    <property type="protein sequence ID" value="TRY68475.1"/>
    <property type="molecule type" value="Genomic_DNA"/>
</dbReference>
<feature type="compositionally biased region" description="Basic and acidic residues" evidence="13">
    <location>
        <begin position="499"/>
        <end position="511"/>
    </location>
</feature>
<keyword evidence="17" id="KW-1185">Reference proteome</keyword>
<accession>A0A553NSR1</accession>
<evidence type="ECO:0000256" key="14">
    <source>
        <dbReference type="SAM" id="Phobius"/>
    </source>
</evidence>
<dbReference type="PROSITE" id="PS00237">
    <property type="entry name" value="G_PROTEIN_RECEP_F1_1"/>
    <property type="match status" value="1"/>
</dbReference>
<comment type="similarity">
    <text evidence="2 12">Belongs to the G-protein coupled receptor 1 family.</text>
</comment>
<dbReference type="PROSITE" id="PS50262">
    <property type="entry name" value="G_PROTEIN_RECEP_F1_2"/>
    <property type="match status" value="1"/>
</dbReference>
<dbReference type="InterPro" id="IPR000276">
    <property type="entry name" value="GPCR_Rhodpsn"/>
</dbReference>
<evidence type="ECO:0000256" key="10">
    <source>
        <dbReference type="ARBA" id="ARBA00023180"/>
    </source>
</evidence>
<dbReference type="AlphaFoldDB" id="A0A553NSR1"/>
<evidence type="ECO:0000256" key="5">
    <source>
        <dbReference type="ARBA" id="ARBA00022989"/>
    </source>
</evidence>
<dbReference type="InterPro" id="IPR000611">
    <property type="entry name" value="NPY_rcpt"/>
</dbReference>
<name>A0A553NSR1_TIGCA</name>
<evidence type="ECO:0000256" key="4">
    <source>
        <dbReference type="ARBA" id="ARBA00022692"/>
    </source>
</evidence>
<evidence type="ECO:0000256" key="1">
    <source>
        <dbReference type="ARBA" id="ARBA00004651"/>
    </source>
</evidence>
<dbReference type="PANTHER" id="PTHR45695">
    <property type="entry name" value="LEUCOKININ RECEPTOR-RELATED"/>
    <property type="match status" value="1"/>
</dbReference>
<dbReference type="PANTHER" id="PTHR45695:SF23">
    <property type="entry name" value="GALANIN-LIKE G-PROTEIN COUPLED RECEPTOR NPR-9"/>
    <property type="match status" value="1"/>
</dbReference>
<dbReference type="Gene3D" id="1.20.1070.10">
    <property type="entry name" value="Rhodopsin 7-helix transmembrane proteins"/>
    <property type="match status" value="1"/>
</dbReference>
<reference evidence="16 17" key="1">
    <citation type="journal article" date="2018" name="Nat. Ecol. Evol.">
        <title>Genomic signatures of mitonuclear coevolution across populations of Tigriopus californicus.</title>
        <authorList>
            <person name="Barreto F.S."/>
            <person name="Watson E.T."/>
            <person name="Lima T.G."/>
            <person name="Willett C.S."/>
            <person name="Edmands S."/>
            <person name="Li W."/>
            <person name="Burton R.S."/>
        </authorList>
    </citation>
    <scope>NUCLEOTIDE SEQUENCE [LARGE SCALE GENOMIC DNA]</scope>
    <source>
        <strain evidence="16 17">San Diego</strain>
    </source>
</reference>
<dbReference type="Proteomes" id="UP000318571">
    <property type="component" value="Chromosome 1"/>
</dbReference>
<evidence type="ECO:0000259" key="15">
    <source>
        <dbReference type="PROSITE" id="PS50262"/>
    </source>
</evidence>
<feature type="transmembrane region" description="Helical" evidence="14">
    <location>
        <begin position="333"/>
        <end position="356"/>
    </location>
</feature>
<keyword evidence="9 12" id="KW-0675">Receptor</keyword>
<proteinExistence type="inferred from homology"/>
<keyword evidence="3" id="KW-1003">Cell membrane</keyword>
<evidence type="ECO:0000256" key="11">
    <source>
        <dbReference type="ARBA" id="ARBA00023224"/>
    </source>
</evidence>
<dbReference type="InterPro" id="IPR017452">
    <property type="entry name" value="GPCR_Rhodpsn_7TM"/>
</dbReference>
<sequence length="529" mass="58785">MSNALADLQQQEGLLPDQSWMNESALVIIDDELEIVLSNDSKPNLESGAMSSHNMITILTTVLVPLVFGIIVVVGIIGNALVMIVVATNQQMRNTTNVLILNLAMADLLFIVLCVPFTATDYVLNHWPFGLTWCQAVQYLIYVTSYVSIYTLILMSFDRFLAVVFPVASLPYRTVRNSALALVILWTLIGITSIPIWFTHHLQDKRPAPANRTGTGNISVITLSDGLKGEQWCRFEDGKYSSSGFHVAFFISGYAIPLTLIILMYLKMLSRLWHPVGHQISQDSLRNKRRVTKLVLVVIVVFAVCWAPIQFVLLMKALKVYQTKGPEDFPRIIFQIFAHILAYVNSCVNPILYAFLSDNFRRAFHQFLPDCCHKVMGGSRGRPALQYELTTLRADRRNSSNLKRYGKRGKLVKHGATPSNLSVASLEQLETNNGHIPLGPTASAPRDPVALPLLSHLSVIHNGQNNSEMKETIKSNGSLSNLQGFPNDGVETGHMSHEAAEAVEQRSREDNNNAVIESTNTDGLLCTQL</sequence>
<feature type="transmembrane region" description="Helical" evidence="14">
    <location>
        <begin position="294"/>
        <end position="313"/>
    </location>
</feature>
<evidence type="ECO:0000256" key="3">
    <source>
        <dbReference type="ARBA" id="ARBA00022475"/>
    </source>
</evidence>
<organism evidence="16 17">
    <name type="scientific">Tigriopus californicus</name>
    <name type="common">Marine copepod</name>
    <dbReference type="NCBI Taxonomy" id="6832"/>
    <lineage>
        <taxon>Eukaryota</taxon>
        <taxon>Metazoa</taxon>
        <taxon>Ecdysozoa</taxon>
        <taxon>Arthropoda</taxon>
        <taxon>Crustacea</taxon>
        <taxon>Multicrustacea</taxon>
        <taxon>Hexanauplia</taxon>
        <taxon>Copepoda</taxon>
        <taxon>Harpacticoida</taxon>
        <taxon>Harpacticidae</taxon>
        <taxon>Tigriopus</taxon>
    </lineage>
</organism>
<keyword evidence="7 14" id="KW-0472">Membrane</keyword>
<feature type="transmembrane region" description="Helical" evidence="14">
    <location>
        <begin position="139"/>
        <end position="167"/>
    </location>
</feature>
<dbReference type="STRING" id="6832.A0A553NSR1"/>
<evidence type="ECO:0000313" key="17">
    <source>
        <dbReference type="Proteomes" id="UP000318571"/>
    </source>
</evidence>
<evidence type="ECO:0000256" key="2">
    <source>
        <dbReference type="ARBA" id="ARBA00010663"/>
    </source>
</evidence>
<comment type="caution">
    <text evidence="16">The sequence shown here is derived from an EMBL/GenBank/DDBJ whole genome shotgun (WGS) entry which is preliminary data.</text>
</comment>
<evidence type="ECO:0000256" key="7">
    <source>
        <dbReference type="ARBA" id="ARBA00023136"/>
    </source>
</evidence>
<evidence type="ECO:0000256" key="8">
    <source>
        <dbReference type="ARBA" id="ARBA00023157"/>
    </source>
</evidence>
<feature type="region of interest" description="Disordered" evidence="13">
    <location>
        <begin position="499"/>
        <end position="522"/>
    </location>
</feature>
<keyword evidence="8" id="KW-1015">Disulfide bond</keyword>
<gene>
    <name evidence="16" type="ORF">TCAL_12840</name>
</gene>
<evidence type="ECO:0000256" key="12">
    <source>
        <dbReference type="RuleBase" id="RU000688"/>
    </source>
</evidence>
<keyword evidence="4 12" id="KW-0812">Transmembrane</keyword>
<feature type="compositionally biased region" description="Polar residues" evidence="13">
    <location>
        <begin position="512"/>
        <end position="522"/>
    </location>
</feature>
<feature type="transmembrane region" description="Helical" evidence="14">
    <location>
        <begin position="179"/>
        <end position="198"/>
    </location>
</feature>
<evidence type="ECO:0000313" key="16">
    <source>
        <dbReference type="EMBL" id="TRY68475.1"/>
    </source>
</evidence>
<keyword evidence="10" id="KW-0325">Glycoprotein</keyword>
<feature type="transmembrane region" description="Helical" evidence="14">
    <location>
        <begin position="55"/>
        <end position="86"/>
    </location>
</feature>
<dbReference type="SUPFAM" id="SSF81321">
    <property type="entry name" value="Family A G protein-coupled receptor-like"/>
    <property type="match status" value="1"/>
</dbReference>
<keyword evidence="5 14" id="KW-1133">Transmembrane helix</keyword>
<feature type="domain" description="G-protein coupled receptors family 1 profile" evidence="15">
    <location>
        <begin position="78"/>
        <end position="353"/>
    </location>
</feature>
<dbReference type="PRINTS" id="PR00237">
    <property type="entry name" value="GPCRRHODOPSN"/>
</dbReference>
<keyword evidence="6 12" id="KW-0297">G-protein coupled receptor</keyword>
<keyword evidence="11 12" id="KW-0807">Transducer</keyword>
<evidence type="ECO:0000256" key="6">
    <source>
        <dbReference type="ARBA" id="ARBA00023040"/>
    </source>
</evidence>
<feature type="transmembrane region" description="Helical" evidence="14">
    <location>
        <begin position="245"/>
        <end position="266"/>
    </location>
</feature>
<evidence type="ECO:0000256" key="9">
    <source>
        <dbReference type="ARBA" id="ARBA00023170"/>
    </source>
</evidence>
<dbReference type="PRINTS" id="PR01012">
    <property type="entry name" value="NRPEPTIDEYR"/>
</dbReference>
<dbReference type="GO" id="GO:0005886">
    <property type="term" value="C:plasma membrane"/>
    <property type="evidence" value="ECO:0007669"/>
    <property type="project" value="UniProtKB-SubCell"/>
</dbReference>
<comment type="subcellular location">
    <subcellularLocation>
        <location evidence="1">Cell membrane</location>
        <topology evidence="1">Multi-pass membrane protein</topology>
    </subcellularLocation>
</comment>
<dbReference type="GO" id="GO:0004983">
    <property type="term" value="F:neuropeptide Y receptor activity"/>
    <property type="evidence" value="ECO:0007669"/>
    <property type="project" value="InterPro"/>
</dbReference>
<protein>
    <recommendedName>
        <fullName evidence="15">G-protein coupled receptors family 1 profile domain-containing protein</fullName>
    </recommendedName>
</protein>